<dbReference type="InterPro" id="IPR008965">
    <property type="entry name" value="CBM2/CBM3_carb-bd_dom_sf"/>
</dbReference>
<dbReference type="Gene3D" id="2.60.40.680">
    <property type="match status" value="1"/>
</dbReference>
<feature type="region of interest" description="Disordered" evidence="1">
    <location>
        <begin position="139"/>
        <end position="168"/>
    </location>
</feature>
<gene>
    <name evidence="3" type="ORF">GEOBRER4_n2954</name>
</gene>
<evidence type="ECO:0000313" key="4">
    <source>
        <dbReference type="Proteomes" id="UP000515472"/>
    </source>
</evidence>
<dbReference type="SUPFAM" id="SSF49384">
    <property type="entry name" value="Carbohydrate-binding domain"/>
    <property type="match status" value="1"/>
</dbReference>
<evidence type="ECO:0000256" key="2">
    <source>
        <dbReference type="SAM" id="SignalP"/>
    </source>
</evidence>
<proteinExistence type="predicted"/>
<organism evidence="3 4">
    <name type="scientific">Citrifermentans bremense</name>
    <dbReference type="NCBI Taxonomy" id="60035"/>
    <lineage>
        <taxon>Bacteria</taxon>
        <taxon>Pseudomonadati</taxon>
        <taxon>Thermodesulfobacteriota</taxon>
        <taxon>Desulfuromonadia</taxon>
        <taxon>Geobacterales</taxon>
        <taxon>Geobacteraceae</taxon>
        <taxon>Citrifermentans</taxon>
    </lineage>
</organism>
<dbReference type="GO" id="GO:0030246">
    <property type="term" value="F:carbohydrate binding"/>
    <property type="evidence" value="ECO:0007669"/>
    <property type="project" value="InterPro"/>
</dbReference>
<dbReference type="KEGG" id="gbn:GEOBRER4_28350"/>
<dbReference type="RefSeq" id="WP_185242887.1">
    <property type="nucleotide sequence ID" value="NZ_AP023213.1"/>
</dbReference>
<sequence>MSRRNACRGLLILFVLVLLPTTLFAAPFLSIASPSADGVFVLRGEQMAGVAGLDIAVGYDRNTLSSPRITMGNFVDGMLNSSNPSNPIRIAIVGSKALAASSGVIATIAFERMGDSAGVITLLTASLIDAKGKKLPIPATAIRNPQSPGHVETPPDGNPAESKEDKDEPLVIDATEATGRPAPVVLGGTVTLPQEQSQAAEPKGVPQEAQDRELTPVQPQHREAAPVEAREPEAKAAPQLPTRPVHLQSVLERFRQFKGERSVASLTSLFKPVGEQPLQQFPPIAIADGNATVTVVIAMETGERPPVFSFKGARFVSVSRTEEGEWEVEAKPEAGVVEAGITMLYQGLSQEFPLTVTPALRLPTLQGSAVTEASFRNFLAAGADLNGDGQVDYLDDYIFTANYLAQSQELDQQKE</sequence>
<evidence type="ECO:0000313" key="3">
    <source>
        <dbReference type="EMBL" id="BCG48085.1"/>
    </source>
</evidence>
<feature type="signal peptide" evidence="2">
    <location>
        <begin position="1"/>
        <end position="25"/>
    </location>
</feature>
<feature type="compositionally biased region" description="Basic and acidic residues" evidence="1">
    <location>
        <begin position="209"/>
        <end position="234"/>
    </location>
</feature>
<dbReference type="EMBL" id="AP023213">
    <property type="protein sequence ID" value="BCG48085.1"/>
    <property type="molecule type" value="Genomic_DNA"/>
</dbReference>
<keyword evidence="2" id="KW-0732">Signal</keyword>
<feature type="chain" id="PRO_5028072082" description="Cohesin domain-containing protein" evidence="2">
    <location>
        <begin position="26"/>
        <end position="415"/>
    </location>
</feature>
<accession>A0A6S6M9E3</accession>
<dbReference type="CDD" id="cd08547">
    <property type="entry name" value="Type_II_cohesin"/>
    <property type="match status" value="1"/>
</dbReference>
<reference evidence="3 4" key="1">
    <citation type="submission" date="2020-06" db="EMBL/GenBank/DDBJ databases">
        <title>Interaction of electrochemicaly active bacteria, Geobacter bremensis R4 on different carbon anode.</title>
        <authorList>
            <person name="Meng L."/>
            <person name="Yoshida N."/>
        </authorList>
    </citation>
    <scope>NUCLEOTIDE SEQUENCE [LARGE SCALE GENOMIC DNA]</scope>
    <source>
        <strain evidence="3 4">R4</strain>
    </source>
</reference>
<protein>
    <recommendedName>
        <fullName evidence="5">Cohesin domain-containing protein</fullName>
    </recommendedName>
</protein>
<evidence type="ECO:0000256" key="1">
    <source>
        <dbReference type="SAM" id="MobiDB-lite"/>
    </source>
</evidence>
<keyword evidence="4" id="KW-1185">Reference proteome</keyword>
<name>A0A6S6M9E3_9BACT</name>
<dbReference type="Proteomes" id="UP000515472">
    <property type="component" value="Chromosome"/>
</dbReference>
<dbReference type="AlphaFoldDB" id="A0A6S6M9E3"/>
<evidence type="ECO:0008006" key="5">
    <source>
        <dbReference type="Google" id="ProtNLM"/>
    </source>
</evidence>
<feature type="region of interest" description="Disordered" evidence="1">
    <location>
        <begin position="194"/>
        <end position="244"/>
    </location>
</feature>